<proteinExistence type="inferred from homology"/>
<accession>A0A2I0TNH1</accession>
<dbReference type="InterPro" id="IPR023214">
    <property type="entry name" value="HAD_sf"/>
</dbReference>
<dbReference type="InterPro" id="IPR036412">
    <property type="entry name" value="HAD-like_sf"/>
</dbReference>
<dbReference type="EMBL" id="KZ508355">
    <property type="protein sequence ID" value="PKU35305.1"/>
    <property type="molecule type" value="Genomic_DNA"/>
</dbReference>
<evidence type="ECO:0000313" key="6">
    <source>
        <dbReference type="Proteomes" id="UP000233556"/>
    </source>
</evidence>
<evidence type="ECO:0000256" key="1">
    <source>
        <dbReference type="ARBA" id="ARBA00009589"/>
    </source>
</evidence>
<dbReference type="Gene3D" id="3.40.50.1000">
    <property type="entry name" value="HAD superfamily/HAD-like"/>
    <property type="match status" value="1"/>
</dbReference>
<dbReference type="InterPro" id="IPR008380">
    <property type="entry name" value="HAD-SF_hydro_IG_5-nucl"/>
</dbReference>
<reference evidence="6" key="2">
    <citation type="submission" date="2017-12" db="EMBL/GenBank/DDBJ databases">
        <title>Genome sequence of the Bar-tailed Godwit (Limosa lapponica baueri).</title>
        <authorList>
            <person name="Lima N.C.B."/>
            <person name="Parody-Merino A.M."/>
            <person name="Battley P.F."/>
            <person name="Fidler A.E."/>
            <person name="Prosdocimi F."/>
        </authorList>
    </citation>
    <scope>NUCLEOTIDE SEQUENCE [LARGE SCALE GENOMIC DNA]</scope>
</reference>
<keyword evidence="4" id="KW-0460">Magnesium</keyword>
<comment type="similarity">
    <text evidence="1">Belongs to the 5'(3')-deoxyribonucleotidase family.</text>
</comment>
<dbReference type="OrthoDB" id="409330at2759"/>
<dbReference type="Pfam" id="PF05761">
    <property type="entry name" value="5_nucleotid"/>
    <property type="match status" value="2"/>
</dbReference>
<name>A0A2I0TNH1_LIMLA</name>
<dbReference type="GO" id="GO:0046872">
    <property type="term" value="F:metal ion binding"/>
    <property type="evidence" value="ECO:0007669"/>
    <property type="project" value="UniProtKB-KW"/>
</dbReference>
<dbReference type="AlphaFoldDB" id="A0A2I0TNH1"/>
<reference evidence="6" key="1">
    <citation type="submission" date="2017-11" db="EMBL/GenBank/DDBJ databases">
        <authorList>
            <person name="Lima N.C."/>
            <person name="Parody-Merino A.M."/>
            <person name="Battley P.F."/>
            <person name="Fidler A.E."/>
            <person name="Prosdocimi F."/>
        </authorList>
    </citation>
    <scope>NUCLEOTIDE SEQUENCE [LARGE SCALE GENOMIC DNA]</scope>
</reference>
<dbReference type="Proteomes" id="UP000233556">
    <property type="component" value="Unassembled WGS sequence"/>
</dbReference>
<keyword evidence="6" id="KW-1185">Reference proteome</keyword>
<sequence length="335" mass="39693">MHLKAKGKGLKPVPDEEVIELYGGTQHIPLYQMSDFYGKGPSLKQFMDIFSLPEMTLLSSVIDYFITHGIEFDQVHLYKDISDAIRDVHVKGVMYKWIEKDLEQYILHGDEIYAVLNRLVNHKKKLFLITNSPFSFVDKGMKHMVGKNWRDLFDMVIVQADKPNFFTDRRKPFRKLDDKGSLQWDKINQLEKGKIYKEGNLFDFLRLTGWRGSKVLYFGDHLYSDLAMYQDAESKQVLLEWMKERQEIRSLTKNLFNPQFGSIFRTFHNPTYFSRRLVRFSDIYMASISCLLNYDVNFTFYPRRTPLQHEAPLWMDQLCTGCMKTPFLEEMVHIR</sequence>
<dbReference type="GO" id="GO:0008253">
    <property type="term" value="F:5'-nucleotidase activity"/>
    <property type="evidence" value="ECO:0007669"/>
    <property type="project" value="TreeGrafter"/>
</dbReference>
<keyword evidence="3" id="KW-0378">Hydrolase</keyword>
<dbReference type="NCBIfam" id="TIGR02244">
    <property type="entry name" value="HAD-IG-Ncltidse"/>
    <property type="match status" value="1"/>
</dbReference>
<dbReference type="PANTHER" id="PTHR12103">
    <property type="entry name" value="5'-NUCLEOTIDASE DOMAIN-CONTAINING"/>
    <property type="match status" value="1"/>
</dbReference>
<keyword evidence="2" id="KW-0479">Metal-binding</keyword>
<protein>
    <submittedName>
        <fullName evidence="5">5-nucleotidase domain-containing protein 2</fullName>
    </submittedName>
</protein>
<gene>
    <name evidence="5" type="ORF">llap_14390</name>
</gene>
<evidence type="ECO:0000256" key="4">
    <source>
        <dbReference type="ARBA" id="ARBA00022842"/>
    </source>
</evidence>
<organism evidence="5 6">
    <name type="scientific">Limosa lapponica baueri</name>
    <dbReference type="NCBI Taxonomy" id="1758121"/>
    <lineage>
        <taxon>Eukaryota</taxon>
        <taxon>Metazoa</taxon>
        <taxon>Chordata</taxon>
        <taxon>Craniata</taxon>
        <taxon>Vertebrata</taxon>
        <taxon>Euteleostomi</taxon>
        <taxon>Archelosauria</taxon>
        <taxon>Archosauria</taxon>
        <taxon>Dinosauria</taxon>
        <taxon>Saurischia</taxon>
        <taxon>Theropoda</taxon>
        <taxon>Coelurosauria</taxon>
        <taxon>Aves</taxon>
        <taxon>Neognathae</taxon>
        <taxon>Neoaves</taxon>
        <taxon>Charadriiformes</taxon>
        <taxon>Scolopacidae</taxon>
        <taxon>Limosa</taxon>
    </lineage>
</organism>
<dbReference type="SUPFAM" id="SSF56784">
    <property type="entry name" value="HAD-like"/>
    <property type="match status" value="1"/>
</dbReference>
<evidence type="ECO:0000313" key="5">
    <source>
        <dbReference type="EMBL" id="PKU35305.1"/>
    </source>
</evidence>
<dbReference type="PANTHER" id="PTHR12103:SF14">
    <property type="entry name" value="5'-NUCLEOTIDASE DOMAIN-CONTAINING PROTEIN 2"/>
    <property type="match status" value="1"/>
</dbReference>
<dbReference type="FunFam" id="3.40.50.1000:FF:000026">
    <property type="entry name" value="NT5DC3 isoform 1"/>
    <property type="match status" value="1"/>
</dbReference>
<evidence type="ECO:0000256" key="3">
    <source>
        <dbReference type="ARBA" id="ARBA00022801"/>
    </source>
</evidence>
<evidence type="ECO:0000256" key="2">
    <source>
        <dbReference type="ARBA" id="ARBA00022723"/>
    </source>
</evidence>